<evidence type="ECO:0000256" key="1">
    <source>
        <dbReference type="SAM" id="SignalP"/>
    </source>
</evidence>
<protein>
    <recommendedName>
        <fullName evidence="4">Lipoprotein</fullName>
    </recommendedName>
</protein>
<dbReference type="KEGG" id="vne:CFK40_18945"/>
<evidence type="ECO:0000313" key="2">
    <source>
        <dbReference type="EMBL" id="ASN06941.1"/>
    </source>
</evidence>
<dbReference type="OrthoDB" id="9800666at2"/>
<evidence type="ECO:0000313" key="3">
    <source>
        <dbReference type="Proteomes" id="UP000204391"/>
    </source>
</evidence>
<dbReference type="PROSITE" id="PS51257">
    <property type="entry name" value="PROKAR_LIPOPROTEIN"/>
    <property type="match status" value="1"/>
</dbReference>
<dbReference type="RefSeq" id="WP_089533936.1">
    <property type="nucleotide sequence ID" value="NZ_CP022437.1"/>
</dbReference>
<dbReference type="InterPro" id="IPR005297">
    <property type="entry name" value="Lipoprotein_repeat"/>
</dbReference>
<name>A0A221MH35_9BACI</name>
<organism evidence="2 3">
    <name type="scientific">Virgibacillus necropolis</name>
    <dbReference type="NCBI Taxonomy" id="163877"/>
    <lineage>
        <taxon>Bacteria</taxon>
        <taxon>Bacillati</taxon>
        <taxon>Bacillota</taxon>
        <taxon>Bacilli</taxon>
        <taxon>Bacillales</taxon>
        <taxon>Bacillaceae</taxon>
        <taxon>Virgibacillus</taxon>
    </lineage>
</organism>
<dbReference type="PANTHER" id="PTHR39335:SF1">
    <property type="entry name" value="BLL4220 PROTEIN"/>
    <property type="match status" value="1"/>
</dbReference>
<reference evidence="2 3" key="1">
    <citation type="journal article" date="2003" name="Int. J. Syst. Evol. Microbiol.">
        <title>Virgibacillus carmonensis sp. nov., Virgibacillus necropolis sp. nov. and Virgibacillus picturae sp. nov., three novel species isolated from deteriorated mural paintings, transfer of the species of the genus salibacillus to Virgibacillus, as Virgibacillus marismortui comb. nov. and Virgibacillus salexigens comb. nov., and emended description of the genus Virgibacillus.</title>
        <authorList>
            <person name="Heyrman J."/>
            <person name="Logan N.A."/>
            <person name="Busse H.J."/>
            <person name="Balcaen A."/>
            <person name="Lebbe L."/>
            <person name="Rodriguez-Diaz M."/>
            <person name="Swings J."/>
            <person name="De Vos P."/>
        </authorList>
    </citation>
    <scope>NUCLEOTIDE SEQUENCE [LARGE SCALE GENOMIC DNA]</scope>
    <source>
        <strain evidence="2 3">LMG 19488</strain>
    </source>
</reference>
<keyword evidence="1" id="KW-0732">Signal</keyword>
<accession>A0A221MH35</accession>
<evidence type="ECO:0008006" key="4">
    <source>
        <dbReference type="Google" id="ProtNLM"/>
    </source>
</evidence>
<dbReference type="Pfam" id="PF03640">
    <property type="entry name" value="Lipoprotein_15"/>
    <property type="match status" value="2"/>
</dbReference>
<sequence length="155" mass="17411">MKKWMFMITILTTILLLAACGNETENTQGDQGNNDKTSESESASLQLLDDAEIGKYLADAEGMTLYYFTKDESGKSNCSGKCLDNWPPFIAKDFEVPEGFSKNDFATIEREDTGEKQVTYKGYPLYYFVKDQAKGDVKGQGVKDVWYIVNAKTTF</sequence>
<feature type="chain" id="PRO_5038413124" description="Lipoprotein" evidence="1">
    <location>
        <begin position="19"/>
        <end position="155"/>
    </location>
</feature>
<proteinExistence type="predicted"/>
<feature type="signal peptide" evidence="1">
    <location>
        <begin position="1"/>
        <end position="18"/>
    </location>
</feature>
<gene>
    <name evidence="2" type="ORF">CFK40_18945</name>
</gene>
<dbReference type="PANTHER" id="PTHR39335">
    <property type="entry name" value="BLL4220 PROTEIN"/>
    <property type="match status" value="1"/>
</dbReference>
<dbReference type="EMBL" id="CP022437">
    <property type="protein sequence ID" value="ASN06941.1"/>
    <property type="molecule type" value="Genomic_DNA"/>
</dbReference>
<dbReference type="AlphaFoldDB" id="A0A221MH35"/>
<dbReference type="Proteomes" id="UP000204391">
    <property type="component" value="Chromosome"/>
</dbReference>
<keyword evidence="3" id="KW-1185">Reference proteome</keyword>
<dbReference type="GO" id="GO:0043448">
    <property type="term" value="P:alkane catabolic process"/>
    <property type="evidence" value="ECO:0007669"/>
    <property type="project" value="TreeGrafter"/>
</dbReference>